<dbReference type="GeneID" id="88174356"/>
<feature type="transmembrane region" description="Helical" evidence="14">
    <location>
        <begin position="45"/>
        <end position="66"/>
    </location>
</feature>
<comment type="subcellular location">
    <subcellularLocation>
        <location evidence="1">Membrane</location>
        <topology evidence="1">Multi-pass membrane protein</topology>
    </subcellularLocation>
</comment>
<evidence type="ECO:0000256" key="4">
    <source>
        <dbReference type="ARBA" id="ARBA00013122"/>
    </source>
</evidence>
<evidence type="ECO:0000256" key="10">
    <source>
        <dbReference type="ARBA" id="ARBA00023136"/>
    </source>
</evidence>
<keyword evidence="12" id="KW-0456">Lyase</keyword>
<keyword evidence="7" id="KW-0276">Fatty acid metabolism</keyword>
<dbReference type="EMBL" id="CP138897">
    <property type="protein sequence ID" value="WPK25953.1"/>
    <property type="molecule type" value="Genomic_DNA"/>
</dbReference>
<evidence type="ECO:0000256" key="6">
    <source>
        <dbReference type="ARBA" id="ARBA00022692"/>
    </source>
</evidence>
<evidence type="ECO:0000313" key="16">
    <source>
        <dbReference type="Proteomes" id="UP001338582"/>
    </source>
</evidence>
<keyword evidence="8 14" id="KW-1133">Transmembrane helix</keyword>
<feature type="transmembrane region" description="Helical" evidence="14">
    <location>
        <begin position="12"/>
        <end position="33"/>
    </location>
</feature>
<feature type="transmembrane region" description="Helical" evidence="14">
    <location>
        <begin position="139"/>
        <end position="163"/>
    </location>
</feature>
<accession>A0AAX4HBM5</accession>
<dbReference type="GO" id="GO:0016020">
    <property type="term" value="C:membrane"/>
    <property type="evidence" value="ECO:0007669"/>
    <property type="project" value="UniProtKB-SubCell"/>
</dbReference>
<comment type="similarity">
    <text evidence="3">Belongs to the very long-chain fatty acids dehydratase HACD family.</text>
</comment>
<name>A0AAX4HBM5_9ASCO</name>
<dbReference type="AlphaFoldDB" id="A0AAX4HBM5"/>
<dbReference type="GO" id="GO:0006633">
    <property type="term" value="P:fatty acid biosynthetic process"/>
    <property type="evidence" value="ECO:0007669"/>
    <property type="project" value="UniProtKB-KW"/>
</dbReference>
<dbReference type="KEGG" id="asau:88174356"/>
<proteinExistence type="inferred from homology"/>
<evidence type="ECO:0000256" key="1">
    <source>
        <dbReference type="ARBA" id="ARBA00004141"/>
    </source>
</evidence>
<keyword evidence="6 14" id="KW-0812">Transmembrane</keyword>
<evidence type="ECO:0000256" key="13">
    <source>
        <dbReference type="SAM" id="MobiDB-lite"/>
    </source>
</evidence>
<evidence type="ECO:0000256" key="11">
    <source>
        <dbReference type="ARBA" id="ARBA00023160"/>
    </source>
</evidence>
<dbReference type="RefSeq" id="XP_062878335.1">
    <property type="nucleotide sequence ID" value="XM_063022265.1"/>
</dbReference>
<keyword evidence="11" id="KW-0275">Fatty acid biosynthesis</keyword>
<keyword evidence="10 14" id="KW-0472">Membrane</keyword>
<feature type="transmembrane region" description="Helical" evidence="14">
    <location>
        <begin position="107"/>
        <end position="127"/>
    </location>
</feature>
<evidence type="ECO:0000256" key="5">
    <source>
        <dbReference type="ARBA" id="ARBA00022516"/>
    </source>
</evidence>
<reference evidence="15 16" key="1">
    <citation type="submission" date="2023-10" db="EMBL/GenBank/DDBJ databases">
        <title>Draft Genome Sequence of Candida saopaulonensis from a very Premature Infant with Sepsis.</title>
        <authorList>
            <person name="Ning Y."/>
            <person name="Dai R."/>
            <person name="Xiao M."/>
            <person name="Xu Y."/>
            <person name="Yan Q."/>
            <person name="Zhang L."/>
        </authorList>
    </citation>
    <scope>NUCLEOTIDE SEQUENCE [LARGE SCALE GENOMIC DNA]</scope>
    <source>
        <strain evidence="15 16">19XY460</strain>
    </source>
</reference>
<sequence>MALYPLSRGLRAVFVCNILSSTLWFCCLGRFLLLLPLVGRRFLPAAIADFFHIVAVLPLVTFFVVNLMGRENHKSSDFWGLFNAARMVWICYGVIYPHPKIAKHTSYLTLILTWCILNLIDSTYYAFKVKTHSSPMWLFRLHHLHFFITAPVAIVSEMILIFLSGTYEKHHVYELFLDGCLIAYLPIAFFAFKHLLARKKDKYDDYLEKRRLGRSGGVELSGALGSVPNEQPEAGQPET</sequence>
<evidence type="ECO:0000256" key="9">
    <source>
        <dbReference type="ARBA" id="ARBA00023098"/>
    </source>
</evidence>
<dbReference type="InterPro" id="IPR007482">
    <property type="entry name" value="Tyr_Pase-like_PTPLA"/>
</dbReference>
<evidence type="ECO:0000256" key="7">
    <source>
        <dbReference type="ARBA" id="ARBA00022832"/>
    </source>
</evidence>
<evidence type="ECO:0000256" key="3">
    <source>
        <dbReference type="ARBA" id="ARBA00007811"/>
    </source>
</evidence>
<dbReference type="EC" id="4.2.1.134" evidence="4"/>
<feature type="transmembrane region" description="Helical" evidence="14">
    <location>
        <begin position="78"/>
        <end position="95"/>
    </location>
</feature>
<dbReference type="Pfam" id="PF04387">
    <property type="entry name" value="PTPLA"/>
    <property type="match status" value="1"/>
</dbReference>
<evidence type="ECO:0000256" key="2">
    <source>
        <dbReference type="ARBA" id="ARBA00005194"/>
    </source>
</evidence>
<keyword evidence="5" id="KW-0444">Lipid biosynthesis</keyword>
<feature type="region of interest" description="Disordered" evidence="13">
    <location>
        <begin position="217"/>
        <end position="239"/>
    </location>
</feature>
<gene>
    <name evidence="15" type="ORF">PUMCH_003292</name>
</gene>
<evidence type="ECO:0000256" key="8">
    <source>
        <dbReference type="ARBA" id="ARBA00022989"/>
    </source>
</evidence>
<keyword evidence="16" id="KW-1185">Reference proteome</keyword>
<organism evidence="15 16">
    <name type="scientific">Australozyma saopauloensis</name>
    <dbReference type="NCBI Taxonomy" id="291208"/>
    <lineage>
        <taxon>Eukaryota</taxon>
        <taxon>Fungi</taxon>
        <taxon>Dikarya</taxon>
        <taxon>Ascomycota</taxon>
        <taxon>Saccharomycotina</taxon>
        <taxon>Pichiomycetes</taxon>
        <taxon>Metschnikowiaceae</taxon>
        <taxon>Australozyma</taxon>
    </lineage>
</organism>
<dbReference type="GO" id="GO:0102158">
    <property type="term" value="F:very-long-chain (3R)-3-hydroxyacyl-CoA dehydratase activity"/>
    <property type="evidence" value="ECO:0007669"/>
    <property type="project" value="UniProtKB-EC"/>
</dbReference>
<comment type="pathway">
    <text evidence="2">Lipid metabolism; fatty acid biosynthesis.</text>
</comment>
<evidence type="ECO:0000256" key="14">
    <source>
        <dbReference type="SAM" id="Phobius"/>
    </source>
</evidence>
<dbReference type="Proteomes" id="UP001338582">
    <property type="component" value="Chromosome 4"/>
</dbReference>
<evidence type="ECO:0000256" key="12">
    <source>
        <dbReference type="ARBA" id="ARBA00023239"/>
    </source>
</evidence>
<feature type="transmembrane region" description="Helical" evidence="14">
    <location>
        <begin position="175"/>
        <end position="192"/>
    </location>
</feature>
<keyword evidence="9" id="KW-0443">Lipid metabolism</keyword>
<evidence type="ECO:0000313" key="15">
    <source>
        <dbReference type="EMBL" id="WPK25953.1"/>
    </source>
</evidence>
<protein>
    <recommendedName>
        <fullName evidence="4">very-long-chain (3R)-3-hydroxyacyl-CoA dehydratase</fullName>
        <ecNumber evidence="4">4.2.1.134</ecNumber>
    </recommendedName>
</protein>